<dbReference type="InterPro" id="IPR036345">
    <property type="entry name" value="ExoRNase_PH_dom2_sf"/>
</dbReference>
<evidence type="ECO:0000256" key="5">
    <source>
        <dbReference type="ARBA" id="ARBA00022835"/>
    </source>
</evidence>
<dbReference type="GO" id="GO:0000467">
    <property type="term" value="P:exonucleolytic trimming to generate mature 3'-end of 5.8S rRNA from tricistronic rRNA transcript (SSU-rRNA, 5.8S rRNA, LSU-rRNA)"/>
    <property type="evidence" value="ECO:0007669"/>
    <property type="project" value="TreeGrafter"/>
</dbReference>
<dbReference type="GO" id="GO:0071028">
    <property type="term" value="P:nuclear mRNA surveillance"/>
    <property type="evidence" value="ECO:0007669"/>
    <property type="project" value="TreeGrafter"/>
</dbReference>
<feature type="domain" description="Exoribonuclease phosphorolytic" evidence="8">
    <location>
        <begin position="195"/>
        <end position="257"/>
    </location>
</feature>
<dbReference type="SUPFAM" id="SSF55666">
    <property type="entry name" value="Ribonuclease PH domain 2-like"/>
    <property type="match status" value="1"/>
</dbReference>
<dbReference type="GO" id="GO:0004527">
    <property type="term" value="F:exonuclease activity"/>
    <property type="evidence" value="ECO:0007669"/>
    <property type="project" value="UniProtKB-KW"/>
</dbReference>
<organism evidence="9 11">
    <name type="scientific">Anaeramoeba flamelloides</name>
    <dbReference type="NCBI Taxonomy" id="1746091"/>
    <lineage>
        <taxon>Eukaryota</taxon>
        <taxon>Metamonada</taxon>
        <taxon>Anaeramoebidae</taxon>
        <taxon>Anaeramoeba</taxon>
    </lineage>
</organism>
<evidence type="ECO:0000313" key="9">
    <source>
        <dbReference type="EMBL" id="KAJ3436289.1"/>
    </source>
</evidence>
<evidence type="ECO:0000313" key="10">
    <source>
        <dbReference type="EMBL" id="KAJ6244572.1"/>
    </source>
</evidence>
<evidence type="ECO:0000259" key="7">
    <source>
        <dbReference type="Pfam" id="PF01138"/>
    </source>
</evidence>
<keyword evidence="4" id="KW-0963">Cytoplasm</keyword>
<evidence type="ECO:0000256" key="2">
    <source>
        <dbReference type="ARBA" id="ARBA00004604"/>
    </source>
</evidence>
<dbReference type="InterPro" id="IPR027408">
    <property type="entry name" value="PNPase/RNase_PH_dom_sf"/>
</dbReference>
<dbReference type="GO" id="GO:0000176">
    <property type="term" value="C:nuclear exosome (RNase complex)"/>
    <property type="evidence" value="ECO:0007669"/>
    <property type="project" value="TreeGrafter"/>
</dbReference>
<keyword evidence="9" id="KW-0269">Exonuclease</keyword>
<comment type="similarity">
    <text evidence="3">Belongs to the RNase PH family.</text>
</comment>
<dbReference type="PANTHER" id="PTHR11097">
    <property type="entry name" value="EXOSOME COMPLEX EXONUCLEASE RIBOSOMAL RNA PROCESSING PROTEIN"/>
    <property type="match status" value="1"/>
</dbReference>
<dbReference type="GO" id="GO:0005730">
    <property type="term" value="C:nucleolus"/>
    <property type="evidence" value="ECO:0007669"/>
    <property type="project" value="UniProtKB-SubCell"/>
</dbReference>
<dbReference type="Pfam" id="PF01138">
    <property type="entry name" value="RNase_PH"/>
    <property type="match status" value="1"/>
</dbReference>
<protein>
    <recommendedName>
        <fullName evidence="6">Ribosomal RNA-processing protein 42</fullName>
    </recommendedName>
</protein>
<dbReference type="Proteomes" id="UP001146793">
    <property type="component" value="Unassembled WGS sequence"/>
</dbReference>
<dbReference type="SUPFAM" id="SSF54211">
    <property type="entry name" value="Ribosomal protein S5 domain 2-like"/>
    <property type="match status" value="1"/>
</dbReference>
<evidence type="ECO:0000256" key="4">
    <source>
        <dbReference type="ARBA" id="ARBA00022490"/>
    </source>
</evidence>
<keyword evidence="5" id="KW-0271">Exosome</keyword>
<evidence type="ECO:0000259" key="8">
    <source>
        <dbReference type="Pfam" id="PF03725"/>
    </source>
</evidence>
<dbReference type="GO" id="GO:0071035">
    <property type="term" value="P:nuclear polyadenylation-dependent rRNA catabolic process"/>
    <property type="evidence" value="ECO:0007669"/>
    <property type="project" value="TreeGrafter"/>
</dbReference>
<dbReference type="GO" id="GO:0034475">
    <property type="term" value="P:U4 snRNA 3'-end processing"/>
    <property type="evidence" value="ECO:0007669"/>
    <property type="project" value="TreeGrafter"/>
</dbReference>
<comment type="subcellular location">
    <subcellularLocation>
        <location evidence="1">Cytoplasm</location>
    </subcellularLocation>
    <subcellularLocation>
        <location evidence="2">Nucleus</location>
        <location evidence="2">Nucleolus</location>
    </subcellularLocation>
</comment>
<proteinExistence type="inferred from homology"/>
<dbReference type="GO" id="GO:0035925">
    <property type="term" value="F:mRNA 3'-UTR AU-rich region binding"/>
    <property type="evidence" value="ECO:0007669"/>
    <property type="project" value="TreeGrafter"/>
</dbReference>
<reference evidence="10" key="1">
    <citation type="submission" date="2022-08" db="EMBL/GenBank/DDBJ databases">
        <title>Novel sulfate-reducing endosymbionts in the free-living metamonad Anaeramoeba.</title>
        <authorList>
            <person name="Jerlstrom-Hultqvist J."/>
            <person name="Cepicka I."/>
            <person name="Gallot-Lavallee L."/>
            <person name="Salas-Leiva D."/>
            <person name="Curtis B.A."/>
            <person name="Zahonova K."/>
            <person name="Pipaliya S."/>
            <person name="Dacks J."/>
            <person name="Roger A.J."/>
        </authorList>
    </citation>
    <scope>NUCLEOTIDE SEQUENCE</scope>
    <source>
        <strain evidence="10">Schooner1</strain>
    </source>
</reference>
<evidence type="ECO:0000313" key="12">
    <source>
        <dbReference type="Proteomes" id="UP001150062"/>
    </source>
</evidence>
<keyword evidence="12" id="KW-1185">Reference proteome</keyword>
<evidence type="ECO:0000256" key="3">
    <source>
        <dbReference type="ARBA" id="ARBA00006678"/>
    </source>
</evidence>
<dbReference type="GO" id="GO:0034473">
    <property type="term" value="P:U1 snRNA 3'-end processing"/>
    <property type="evidence" value="ECO:0007669"/>
    <property type="project" value="TreeGrafter"/>
</dbReference>
<sequence>MKNISGFERRFIVSGLKENIRSDGREMFDYRDITLQTGNLPQTNGSSLFKLGNTHIITGIKVEIGEPLEDHPNEGRLEISVECCPSASPEFEGRGAEDLNSELSGAMNKIMNTNSALDLKSLCILERKKCWIIYIDVLVLDSDGNLFDSVSMGIHAALSDVKIPKIRVVPGDKVGDLEIEVFGEEESRSLDTSKVPICITFAQVDGYNIVDPTIQEESCMSSRVTIAVNKDQNICGMMMGGTSGIDTQVLIQLTQLSIKIGPGLYKALDYMTKQNTTKLKQKNNLII</sequence>
<dbReference type="Gene3D" id="3.30.230.70">
    <property type="entry name" value="GHMP Kinase, N-terminal domain"/>
    <property type="match status" value="1"/>
</dbReference>
<evidence type="ECO:0000313" key="11">
    <source>
        <dbReference type="Proteomes" id="UP001146793"/>
    </source>
</evidence>
<dbReference type="GO" id="GO:0034476">
    <property type="term" value="P:U5 snRNA 3'-end processing"/>
    <property type="evidence" value="ECO:0007669"/>
    <property type="project" value="TreeGrafter"/>
</dbReference>
<feature type="domain" description="Exoribonuclease phosphorolytic" evidence="7">
    <location>
        <begin position="30"/>
        <end position="164"/>
    </location>
</feature>
<dbReference type="GO" id="GO:0016075">
    <property type="term" value="P:rRNA catabolic process"/>
    <property type="evidence" value="ECO:0007669"/>
    <property type="project" value="TreeGrafter"/>
</dbReference>
<dbReference type="AlphaFoldDB" id="A0AAV7Z393"/>
<evidence type="ECO:0000256" key="6">
    <source>
        <dbReference type="ARBA" id="ARBA00042523"/>
    </source>
</evidence>
<reference evidence="9" key="2">
    <citation type="submission" date="2022-08" db="EMBL/GenBank/DDBJ databases">
        <title>Novel sulphate-reducing endosymbionts in the free-living metamonad Anaeramoeba.</title>
        <authorList>
            <person name="Jerlstrom-Hultqvist J."/>
            <person name="Cepicka I."/>
            <person name="Gallot-Lavallee L."/>
            <person name="Salas-Leiva D."/>
            <person name="Curtis B.A."/>
            <person name="Zahonova K."/>
            <person name="Pipaliya S."/>
            <person name="Dacks J."/>
            <person name="Roger A.J."/>
        </authorList>
    </citation>
    <scope>NUCLEOTIDE SEQUENCE</scope>
    <source>
        <strain evidence="9">Busselton2</strain>
    </source>
</reference>
<name>A0AAV7Z393_9EUKA</name>
<dbReference type="InterPro" id="IPR020568">
    <property type="entry name" value="Ribosomal_Su5_D2-typ_SF"/>
</dbReference>
<dbReference type="Pfam" id="PF03725">
    <property type="entry name" value="RNase_PH_C"/>
    <property type="match status" value="1"/>
</dbReference>
<dbReference type="InterPro" id="IPR050590">
    <property type="entry name" value="Exosome_comp_Rrp42_subfam"/>
</dbReference>
<dbReference type="CDD" id="cd11367">
    <property type="entry name" value="RNase_PH_RRP42"/>
    <property type="match status" value="1"/>
</dbReference>
<dbReference type="EMBL" id="JANTQA010000036">
    <property type="protein sequence ID" value="KAJ3436289.1"/>
    <property type="molecule type" value="Genomic_DNA"/>
</dbReference>
<dbReference type="Proteomes" id="UP001150062">
    <property type="component" value="Unassembled WGS sequence"/>
</dbReference>
<dbReference type="GO" id="GO:0071038">
    <property type="term" value="P:TRAMP-dependent tRNA surveillance pathway"/>
    <property type="evidence" value="ECO:0007669"/>
    <property type="project" value="TreeGrafter"/>
</dbReference>
<dbReference type="EMBL" id="JAOAOG010000163">
    <property type="protein sequence ID" value="KAJ6244572.1"/>
    <property type="molecule type" value="Genomic_DNA"/>
</dbReference>
<keyword evidence="9" id="KW-0378">Hydrolase</keyword>
<keyword evidence="9" id="KW-0540">Nuclease</keyword>
<dbReference type="InterPro" id="IPR015847">
    <property type="entry name" value="ExoRNase_PH_dom2"/>
</dbReference>
<accession>A0AAV7Z393</accession>
<gene>
    <name evidence="9" type="ORF">M0812_18346</name>
    <name evidence="10" type="ORF">M0813_21158</name>
</gene>
<comment type="caution">
    <text evidence="9">The sequence shown here is derived from an EMBL/GenBank/DDBJ whole genome shotgun (WGS) entry which is preliminary data.</text>
</comment>
<evidence type="ECO:0000256" key="1">
    <source>
        <dbReference type="ARBA" id="ARBA00004496"/>
    </source>
</evidence>
<dbReference type="InterPro" id="IPR001247">
    <property type="entry name" value="ExoRNase_PH_dom1"/>
</dbReference>
<dbReference type="GO" id="GO:0000177">
    <property type="term" value="C:cytoplasmic exosome (RNase complex)"/>
    <property type="evidence" value="ECO:0007669"/>
    <property type="project" value="TreeGrafter"/>
</dbReference>
<dbReference type="PANTHER" id="PTHR11097:SF8">
    <property type="entry name" value="EXOSOME COMPLEX COMPONENT RRP42"/>
    <property type="match status" value="1"/>
</dbReference>